<dbReference type="STRING" id="1108050.A0A0B7FU83"/>
<dbReference type="InterPro" id="IPR038973">
    <property type="entry name" value="MutL/Mlh/Pms-like"/>
</dbReference>
<dbReference type="Pfam" id="PF08676">
    <property type="entry name" value="MutL_C"/>
    <property type="match status" value="1"/>
</dbReference>
<dbReference type="PANTHER" id="PTHR10073">
    <property type="entry name" value="DNA MISMATCH REPAIR PROTEIN MLH, PMS, MUTL"/>
    <property type="match status" value="1"/>
</dbReference>
<accession>A0A0B7FU83</accession>
<keyword evidence="3" id="KW-1185">Reference proteome</keyword>
<evidence type="ECO:0000313" key="3">
    <source>
        <dbReference type="Proteomes" id="UP000059188"/>
    </source>
</evidence>
<protein>
    <submittedName>
        <fullName evidence="2">DNA mismatch repair protein MLH3</fullName>
    </submittedName>
</protein>
<dbReference type="Gene3D" id="3.30.1540.20">
    <property type="entry name" value="MutL, C-terminal domain, dimerisation subdomain"/>
    <property type="match status" value="1"/>
</dbReference>
<dbReference type="PANTHER" id="PTHR10073:SF47">
    <property type="entry name" value="DNA MISMATCH REPAIR PROTEIN MLH3"/>
    <property type="match status" value="1"/>
</dbReference>
<dbReference type="GO" id="GO:0140664">
    <property type="term" value="F:ATP-dependent DNA damage sensor activity"/>
    <property type="evidence" value="ECO:0007669"/>
    <property type="project" value="InterPro"/>
</dbReference>
<dbReference type="GO" id="GO:0016887">
    <property type="term" value="F:ATP hydrolysis activity"/>
    <property type="evidence" value="ECO:0007669"/>
    <property type="project" value="InterPro"/>
</dbReference>
<dbReference type="EMBL" id="LN679103">
    <property type="protein sequence ID" value="CEL59793.1"/>
    <property type="molecule type" value="Genomic_DNA"/>
</dbReference>
<gene>
    <name evidence="2" type="ORF">RSOLAG1IB_03727</name>
</gene>
<feature type="domain" description="MutL C-terminal dimerisation" evidence="1">
    <location>
        <begin position="28"/>
        <end position="220"/>
    </location>
</feature>
<dbReference type="SMART" id="SM00853">
    <property type="entry name" value="MutL_C"/>
    <property type="match status" value="1"/>
</dbReference>
<dbReference type="Proteomes" id="UP000059188">
    <property type="component" value="Unassembled WGS sequence"/>
</dbReference>
<evidence type="ECO:0000259" key="1">
    <source>
        <dbReference type="SMART" id="SM00853"/>
    </source>
</evidence>
<dbReference type="GO" id="GO:0006298">
    <property type="term" value="P:mismatch repair"/>
    <property type="evidence" value="ECO:0007669"/>
    <property type="project" value="InterPro"/>
</dbReference>
<dbReference type="Gene3D" id="3.30.1370.100">
    <property type="entry name" value="MutL, C-terminal domain, regulatory subdomain"/>
    <property type="match status" value="1"/>
</dbReference>
<dbReference type="InterPro" id="IPR037198">
    <property type="entry name" value="MutL_C_sf"/>
</dbReference>
<dbReference type="GO" id="GO:0005524">
    <property type="term" value="F:ATP binding"/>
    <property type="evidence" value="ECO:0007669"/>
    <property type="project" value="InterPro"/>
</dbReference>
<reference evidence="2 3" key="1">
    <citation type="submission" date="2014-11" db="EMBL/GenBank/DDBJ databases">
        <authorList>
            <person name="Wibberg Daniel"/>
        </authorList>
    </citation>
    <scope>NUCLEOTIDE SEQUENCE [LARGE SCALE GENOMIC DNA]</scope>
    <source>
        <strain evidence="2">Rhizoctonia solani AG1-IB 7/3/14</strain>
    </source>
</reference>
<dbReference type="OrthoDB" id="429932at2759"/>
<dbReference type="InterPro" id="IPR014790">
    <property type="entry name" value="MutL_C"/>
</dbReference>
<evidence type="ECO:0000313" key="2">
    <source>
        <dbReference type="EMBL" id="CEL59793.1"/>
    </source>
</evidence>
<proteinExistence type="predicted"/>
<organism evidence="2 3">
    <name type="scientific">Thanatephorus cucumeris (strain AG1-IB / isolate 7/3/14)</name>
    <name type="common">Lettuce bottom rot fungus</name>
    <name type="synonym">Rhizoctonia solani</name>
    <dbReference type="NCBI Taxonomy" id="1108050"/>
    <lineage>
        <taxon>Eukaryota</taxon>
        <taxon>Fungi</taxon>
        <taxon>Dikarya</taxon>
        <taxon>Basidiomycota</taxon>
        <taxon>Agaricomycotina</taxon>
        <taxon>Agaricomycetes</taxon>
        <taxon>Cantharellales</taxon>
        <taxon>Ceratobasidiaceae</taxon>
        <taxon>Rhizoctonia</taxon>
        <taxon>Rhizoctonia solani AG-1</taxon>
    </lineage>
</organism>
<dbReference type="GO" id="GO:0032300">
    <property type="term" value="C:mismatch repair complex"/>
    <property type="evidence" value="ECO:0007669"/>
    <property type="project" value="InterPro"/>
</dbReference>
<dbReference type="InterPro" id="IPR042121">
    <property type="entry name" value="MutL_C_regsub"/>
</dbReference>
<dbReference type="InterPro" id="IPR042120">
    <property type="entry name" value="MutL_C_dimsub"/>
</dbReference>
<dbReference type="AlphaFoldDB" id="A0A0B7FU83"/>
<name>A0A0B7FU83_THACB</name>
<dbReference type="SUPFAM" id="SSF118116">
    <property type="entry name" value="DNA mismatch repair protein MutL"/>
    <property type="match status" value="2"/>
</dbReference>
<sequence>MNRVSTLAQSSQLTSQSFSRTDLQNSKVIAQIDTKFLACILQVKATSERILVLVDQHAADERVRVERYLKRLCTGFIQNAVVESQLEPPVKILLSNREASILERPDTLGALSRWGLRIKINVPDILGGQSPTEESEFYQADVISVPDVVSKKLADKREVSGFVKAMVATIDVEGCAHWPPPSTNVEDNDWVKVLRLCPTPLFELVNSRACRGAIMFNDPLDQRQCQSLIMQLGETVFPFQCAHGRPSIAPLLRVDTSHSTTPTIDWEAFNQEF</sequence>